<feature type="domain" description="Nudix hydrolase" evidence="2">
    <location>
        <begin position="163"/>
        <end position="303"/>
    </location>
</feature>
<comment type="function">
    <text evidence="1">Probably mediates the hydrolysis of some nucleoside diphosphate derivatives.</text>
</comment>
<reference evidence="3 4" key="1">
    <citation type="journal article" date="2018" name="Plant J.">
        <title>Genome sequences of Chlorella sorokiniana UTEX 1602 and Micractinium conductrix SAG 241.80: implications to maltose excretion by a green alga.</title>
        <authorList>
            <person name="Arriola M.B."/>
            <person name="Velmurugan N."/>
            <person name="Zhang Y."/>
            <person name="Plunkett M.H."/>
            <person name="Hondzo H."/>
            <person name="Barney B.M."/>
        </authorList>
    </citation>
    <scope>NUCLEOTIDE SEQUENCE [LARGE SCALE GENOMIC DNA]</scope>
    <source>
        <strain evidence="3 4">SAG 241.80</strain>
    </source>
</reference>
<dbReference type="OrthoDB" id="10261522at2759"/>
<dbReference type="PANTHER" id="PTHR13622">
    <property type="entry name" value="THIAMIN PYROPHOSPHOKINASE"/>
    <property type="match status" value="1"/>
</dbReference>
<dbReference type="GO" id="GO:0044715">
    <property type="term" value="F:8-oxo-dGDP phosphatase activity"/>
    <property type="evidence" value="ECO:0007669"/>
    <property type="project" value="UniProtKB-ARBA"/>
</dbReference>
<name>A0A2P6V8V2_9CHLO</name>
<protein>
    <submittedName>
        <fullName evidence="3">Nudix hydrolase chloroplastic-like isoform X1</fullName>
    </submittedName>
</protein>
<dbReference type="FunFam" id="3.90.79.10:FF:000019">
    <property type="entry name" value="Thiamin pyrophosphokinase, putative"/>
    <property type="match status" value="1"/>
</dbReference>
<dbReference type="EMBL" id="LHPF02000019">
    <property type="protein sequence ID" value="PSC70515.1"/>
    <property type="molecule type" value="Genomic_DNA"/>
</dbReference>
<sequence>MSTAAAAAEAGQQHATAEAAAAAVPPAAVAAAAAPPFDFAACIPRFLHWVDFCNSGAAAAAADEFLLLTVGGSAVGFLKPSFAERLLQFPDVFRRDGGGLALHPSLATQQQRTAAVAGVLEVLRGEGLIEGWRNELYPAVRAFHDEPAFLIERAAAPHFGIKAYGVHINGYVTLPDGSKELWVARRSRSKPTWPGKLDHIAAGGQPHGLGCMENVVKECEEEASIPTELAARATAVGAVSYTSLQPAGLKRDVLYCFDLELPADFAPRPQDGEVEEFMRMPAWRVAEIMTTSDEYKENCNLVIIDFFFRHGYLTPDMPGYLELLRGLKSGDMS</sequence>
<dbReference type="InterPro" id="IPR031804">
    <property type="entry name" value="DUF4743"/>
</dbReference>
<dbReference type="Proteomes" id="UP000239649">
    <property type="component" value="Unassembled WGS sequence"/>
</dbReference>
<gene>
    <name evidence="3" type="ORF">C2E20_6038</name>
</gene>
<dbReference type="InterPro" id="IPR000086">
    <property type="entry name" value="NUDIX_hydrolase_dom"/>
</dbReference>
<evidence type="ECO:0000313" key="3">
    <source>
        <dbReference type="EMBL" id="PSC70515.1"/>
    </source>
</evidence>
<dbReference type="SUPFAM" id="SSF55811">
    <property type="entry name" value="Nudix"/>
    <property type="match status" value="1"/>
</dbReference>
<dbReference type="CDD" id="cd03676">
    <property type="entry name" value="NUDIX_Tnr3_like"/>
    <property type="match status" value="1"/>
</dbReference>
<dbReference type="Gene3D" id="3.90.79.10">
    <property type="entry name" value="Nucleoside Triphosphate Pyrophosphohydrolase"/>
    <property type="match status" value="1"/>
</dbReference>
<keyword evidence="4" id="KW-1185">Reference proteome</keyword>
<dbReference type="Pfam" id="PF15916">
    <property type="entry name" value="DUF4743"/>
    <property type="match status" value="1"/>
</dbReference>
<accession>A0A2P6V8V2</accession>
<dbReference type="AlphaFoldDB" id="A0A2P6V8V2"/>
<evidence type="ECO:0000313" key="4">
    <source>
        <dbReference type="Proteomes" id="UP000239649"/>
    </source>
</evidence>
<dbReference type="PANTHER" id="PTHR13622:SF8">
    <property type="entry name" value="THIAMIN PYROPHOSPHOKINASE 1"/>
    <property type="match status" value="1"/>
</dbReference>
<dbReference type="PROSITE" id="PS51462">
    <property type="entry name" value="NUDIX"/>
    <property type="match status" value="1"/>
</dbReference>
<proteinExistence type="predicted"/>
<dbReference type="InterPro" id="IPR015797">
    <property type="entry name" value="NUDIX_hydrolase-like_dom_sf"/>
</dbReference>
<evidence type="ECO:0000259" key="2">
    <source>
        <dbReference type="PROSITE" id="PS51462"/>
    </source>
</evidence>
<dbReference type="STRING" id="554055.A0A2P6V8V2"/>
<organism evidence="3 4">
    <name type="scientific">Micractinium conductrix</name>
    <dbReference type="NCBI Taxonomy" id="554055"/>
    <lineage>
        <taxon>Eukaryota</taxon>
        <taxon>Viridiplantae</taxon>
        <taxon>Chlorophyta</taxon>
        <taxon>core chlorophytes</taxon>
        <taxon>Trebouxiophyceae</taxon>
        <taxon>Chlorellales</taxon>
        <taxon>Chlorellaceae</taxon>
        <taxon>Chlorella clade</taxon>
        <taxon>Micractinium</taxon>
    </lineage>
</organism>
<comment type="caution">
    <text evidence="3">The sequence shown here is derived from an EMBL/GenBank/DDBJ whole genome shotgun (WGS) entry which is preliminary data.</text>
</comment>
<evidence type="ECO:0000256" key="1">
    <source>
        <dbReference type="ARBA" id="ARBA00003778"/>
    </source>
</evidence>